<proteinExistence type="predicted"/>
<protein>
    <submittedName>
        <fullName evidence="1">Uncharacterized protein</fullName>
    </submittedName>
</protein>
<keyword evidence="2" id="KW-1185">Reference proteome</keyword>
<evidence type="ECO:0000313" key="2">
    <source>
        <dbReference type="Proteomes" id="UP001500968"/>
    </source>
</evidence>
<gene>
    <name evidence="1" type="ORF">GCM10022386_20440</name>
</gene>
<comment type="caution">
    <text evidence="1">The sequence shown here is derived from an EMBL/GenBank/DDBJ whole genome shotgun (WGS) entry which is preliminary data.</text>
</comment>
<sequence>MINKPGNTLDDFKIFSVDEEISIGDMKLKAGSYNTTLTNETIVVKVPIY</sequence>
<dbReference type="Proteomes" id="UP001500968">
    <property type="component" value="Unassembled WGS sequence"/>
</dbReference>
<reference evidence="2" key="1">
    <citation type="journal article" date="2019" name="Int. J. Syst. Evol. Microbiol.">
        <title>The Global Catalogue of Microorganisms (GCM) 10K type strain sequencing project: providing services to taxonomists for standard genome sequencing and annotation.</title>
        <authorList>
            <consortium name="The Broad Institute Genomics Platform"/>
            <consortium name="The Broad Institute Genome Sequencing Center for Infectious Disease"/>
            <person name="Wu L."/>
            <person name="Ma J."/>
        </authorList>
    </citation>
    <scope>NUCLEOTIDE SEQUENCE [LARGE SCALE GENOMIC DNA]</scope>
    <source>
        <strain evidence="2">JCM 17064</strain>
    </source>
</reference>
<accession>A0ABP7U3M6</accession>
<dbReference type="EMBL" id="BAABCR010000015">
    <property type="protein sequence ID" value="GAA4035159.1"/>
    <property type="molecule type" value="Genomic_DNA"/>
</dbReference>
<evidence type="ECO:0000313" key="1">
    <source>
        <dbReference type="EMBL" id="GAA4035159.1"/>
    </source>
</evidence>
<name>A0ABP7U3M6_9FLAO</name>
<organism evidence="1 2">
    <name type="scientific">Flavobacterium cheonhonense</name>
    <dbReference type="NCBI Taxonomy" id="706185"/>
    <lineage>
        <taxon>Bacteria</taxon>
        <taxon>Pseudomonadati</taxon>
        <taxon>Bacteroidota</taxon>
        <taxon>Flavobacteriia</taxon>
        <taxon>Flavobacteriales</taxon>
        <taxon>Flavobacteriaceae</taxon>
        <taxon>Flavobacterium</taxon>
    </lineage>
</organism>